<gene>
    <name evidence="9" type="ORF">MEDL_45012</name>
</gene>
<dbReference type="Gene3D" id="2.60.40.420">
    <property type="entry name" value="Cupredoxins - blue copper proteins"/>
    <property type="match status" value="3"/>
</dbReference>
<dbReference type="CDD" id="cd13858">
    <property type="entry name" value="CuRO_1_tcLCC2_insect_like"/>
    <property type="match status" value="1"/>
</dbReference>
<proteinExistence type="inferred from homology"/>
<dbReference type="Pfam" id="PF07731">
    <property type="entry name" value="Cu-oxidase_2"/>
    <property type="match status" value="1"/>
</dbReference>
<dbReference type="GO" id="GO:0005507">
    <property type="term" value="F:copper ion binding"/>
    <property type="evidence" value="ECO:0007669"/>
    <property type="project" value="InterPro"/>
</dbReference>
<dbReference type="Pfam" id="PF00394">
    <property type="entry name" value="Cu-oxidase"/>
    <property type="match status" value="1"/>
</dbReference>
<accession>A0A8S3TU81</accession>
<keyword evidence="2" id="KW-0479">Metal-binding</keyword>
<keyword evidence="10" id="KW-1185">Reference proteome</keyword>
<sequence length="676" mass="75603">MMEFIKVSKTVLFAVYGLIGIVVGFHCDEKALHCSTSLNIKSSFTMMGQAIGQVYAKDRELYSINPERNGPVPIDEIITADGWNHTRHLLTANGSMPGPPIIIYQNQTITILVTNHMINEAVTIHWHGIDQLGWPAMDGVAFVSQCPILPGQTFNYTFQPTFGGSYWYHSHVGNQRDMGLYGAFIVIRKRDSVPFKFQSIVQVQEWNHQYNAMERLYAKVEDRPTSILINGRGEFKDILAPLETFHVTKGNQCLLRLIGVGSRHVLLFSIPGLKFNVTETDGFEVVPTVVDKIIIYPAERYDFELDLDYAEEGIYNLTVSILSSHNLTIEPPIGLGFLKVSDKMSLQAKVYENSSIIRVLNCPFNTFPNEVNINCIPVNNLKARGNVDDDKFVVNDITKSNEKALHFLNFGFPKNKSSINGRVFRWPTVSALTQPSEVDNDCNGCTDEEICHCSHSLNLRSGSEIVMVLLNLGRGAVISHPIHMHGHTFEILKMEFPKVIIGGAFAFTDDIICSNTLSNSVSSCNNAKWKNSSWTNYKNIPGINIDNPVRKDTVVVPYGGYVIIRIDARNPGVWFMHCHIDKHMVEGMALMLNESFENSRLHIPIGLPTCHSYLKKMSSDVKTTSSVETSSAASSTITLAVFVGVLTVLVLLLSGYIIWTKRTIYNITDDTELLTQ</sequence>
<keyword evidence="5" id="KW-0812">Transmembrane</keyword>
<dbReference type="SUPFAM" id="SSF49503">
    <property type="entry name" value="Cupredoxins"/>
    <property type="match status" value="3"/>
</dbReference>
<evidence type="ECO:0000259" key="7">
    <source>
        <dbReference type="Pfam" id="PF07731"/>
    </source>
</evidence>
<protein>
    <submittedName>
        <fullName evidence="9">Uncharacterized protein</fullName>
    </submittedName>
</protein>
<keyword evidence="5" id="KW-0472">Membrane</keyword>
<dbReference type="InterPro" id="IPR033138">
    <property type="entry name" value="Cu_oxidase_CS"/>
</dbReference>
<comment type="caution">
    <text evidence="9">The sequence shown here is derived from an EMBL/GenBank/DDBJ whole genome shotgun (WGS) entry which is preliminary data.</text>
</comment>
<keyword evidence="3" id="KW-0560">Oxidoreductase</keyword>
<dbReference type="InterPro" id="IPR002355">
    <property type="entry name" value="Cu_oxidase_Cu_BS"/>
</dbReference>
<feature type="domain" description="Plastocyanin-like" evidence="6">
    <location>
        <begin position="203"/>
        <end position="326"/>
    </location>
</feature>
<dbReference type="OrthoDB" id="2121828at2759"/>
<evidence type="ECO:0000313" key="9">
    <source>
        <dbReference type="EMBL" id="CAG2232290.1"/>
    </source>
</evidence>
<evidence type="ECO:0000259" key="6">
    <source>
        <dbReference type="Pfam" id="PF00394"/>
    </source>
</evidence>
<dbReference type="GO" id="GO:0005886">
    <property type="term" value="C:plasma membrane"/>
    <property type="evidence" value="ECO:0007669"/>
    <property type="project" value="TreeGrafter"/>
</dbReference>
<dbReference type="PROSITE" id="PS00079">
    <property type="entry name" value="MULTICOPPER_OXIDASE1"/>
    <property type="match status" value="2"/>
</dbReference>
<dbReference type="Proteomes" id="UP000683360">
    <property type="component" value="Unassembled WGS sequence"/>
</dbReference>
<feature type="domain" description="Plastocyanin-like" evidence="8">
    <location>
        <begin position="85"/>
        <end position="189"/>
    </location>
</feature>
<dbReference type="Pfam" id="PF07732">
    <property type="entry name" value="Cu-oxidase_3"/>
    <property type="match status" value="1"/>
</dbReference>
<dbReference type="PANTHER" id="PTHR11709">
    <property type="entry name" value="MULTI-COPPER OXIDASE"/>
    <property type="match status" value="1"/>
</dbReference>
<evidence type="ECO:0000256" key="3">
    <source>
        <dbReference type="ARBA" id="ARBA00023002"/>
    </source>
</evidence>
<keyword evidence="5" id="KW-1133">Transmembrane helix</keyword>
<feature type="transmembrane region" description="Helical" evidence="5">
    <location>
        <begin position="637"/>
        <end position="659"/>
    </location>
</feature>
<dbReference type="PANTHER" id="PTHR11709:SF394">
    <property type="entry name" value="FI03373P-RELATED"/>
    <property type="match status" value="1"/>
</dbReference>
<dbReference type="CDD" id="cd13905">
    <property type="entry name" value="CuRO_3_tcLLC2_insect_like"/>
    <property type="match status" value="1"/>
</dbReference>
<name>A0A8S3TU81_MYTED</name>
<dbReference type="GO" id="GO:0006826">
    <property type="term" value="P:iron ion transport"/>
    <property type="evidence" value="ECO:0007669"/>
    <property type="project" value="TreeGrafter"/>
</dbReference>
<dbReference type="InterPro" id="IPR011706">
    <property type="entry name" value="Cu-oxidase_C"/>
</dbReference>
<evidence type="ECO:0000313" key="10">
    <source>
        <dbReference type="Proteomes" id="UP000683360"/>
    </source>
</evidence>
<feature type="domain" description="Plastocyanin-like" evidence="7">
    <location>
        <begin position="432"/>
        <end position="594"/>
    </location>
</feature>
<dbReference type="EMBL" id="CAJPWZ010002175">
    <property type="protein sequence ID" value="CAG2232290.1"/>
    <property type="molecule type" value="Genomic_DNA"/>
</dbReference>
<dbReference type="InterPro" id="IPR045087">
    <property type="entry name" value="Cu-oxidase_fam"/>
</dbReference>
<dbReference type="PROSITE" id="PS00080">
    <property type="entry name" value="MULTICOPPER_OXIDASE2"/>
    <property type="match status" value="1"/>
</dbReference>
<evidence type="ECO:0000256" key="4">
    <source>
        <dbReference type="ARBA" id="ARBA00023008"/>
    </source>
</evidence>
<comment type="similarity">
    <text evidence="1">Belongs to the multicopper oxidase family.</text>
</comment>
<evidence type="ECO:0000256" key="5">
    <source>
        <dbReference type="SAM" id="Phobius"/>
    </source>
</evidence>
<evidence type="ECO:0000256" key="2">
    <source>
        <dbReference type="ARBA" id="ARBA00022723"/>
    </source>
</evidence>
<evidence type="ECO:0000259" key="8">
    <source>
        <dbReference type="Pfam" id="PF07732"/>
    </source>
</evidence>
<keyword evidence="4" id="KW-0186">Copper</keyword>
<organism evidence="9 10">
    <name type="scientific">Mytilus edulis</name>
    <name type="common">Blue mussel</name>
    <dbReference type="NCBI Taxonomy" id="6550"/>
    <lineage>
        <taxon>Eukaryota</taxon>
        <taxon>Metazoa</taxon>
        <taxon>Spiralia</taxon>
        <taxon>Lophotrochozoa</taxon>
        <taxon>Mollusca</taxon>
        <taxon>Bivalvia</taxon>
        <taxon>Autobranchia</taxon>
        <taxon>Pteriomorphia</taxon>
        <taxon>Mytilida</taxon>
        <taxon>Mytiloidea</taxon>
        <taxon>Mytilidae</taxon>
        <taxon>Mytilinae</taxon>
        <taxon>Mytilus</taxon>
    </lineage>
</organism>
<reference evidence="9" key="1">
    <citation type="submission" date="2021-03" db="EMBL/GenBank/DDBJ databases">
        <authorList>
            <person name="Bekaert M."/>
        </authorList>
    </citation>
    <scope>NUCLEOTIDE SEQUENCE</scope>
</reference>
<dbReference type="AlphaFoldDB" id="A0A8S3TU81"/>
<dbReference type="InterPro" id="IPR001117">
    <property type="entry name" value="Cu-oxidase_2nd"/>
</dbReference>
<dbReference type="InterPro" id="IPR011707">
    <property type="entry name" value="Cu-oxidase-like_N"/>
</dbReference>
<dbReference type="InterPro" id="IPR008972">
    <property type="entry name" value="Cupredoxin"/>
</dbReference>
<dbReference type="GO" id="GO:0016491">
    <property type="term" value="F:oxidoreductase activity"/>
    <property type="evidence" value="ECO:0007669"/>
    <property type="project" value="UniProtKB-KW"/>
</dbReference>
<evidence type="ECO:0000256" key="1">
    <source>
        <dbReference type="ARBA" id="ARBA00010609"/>
    </source>
</evidence>